<reference evidence="4" key="2">
    <citation type="submission" date="2018-08" db="UniProtKB">
        <authorList>
            <consortium name="EnsemblPlants"/>
        </authorList>
    </citation>
    <scope>IDENTIFICATION</scope>
    <source>
        <strain evidence="4">Yugu1</strain>
    </source>
</reference>
<dbReference type="InterPro" id="IPR050587">
    <property type="entry name" value="GNT1/Glycosyltrans_8"/>
</dbReference>
<dbReference type="InterPro" id="IPR002495">
    <property type="entry name" value="Glyco_trans_8"/>
</dbReference>
<dbReference type="Proteomes" id="UP000004995">
    <property type="component" value="Unassembled WGS sequence"/>
</dbReference>
<dbReference type="AlphaFoldDB" id="K4AKU5"/>
<evidence type="ECO:0000256" key="1">
    <source>
        <dbReference type="ARBA" id="ARBA00022676"/>
    </source>
</evidence>
<dbReference type="GO" id="GO:0016757">
    <property type="term" value="F:glycosyltransferase activity"/>
    <property type="evidence" value="ECO:0000318"/>
    <property type="project" value="GO_Central"/>
</dbReference>
<proteinExistence type="inferred from homology"/>
<dbReference type="Gramene" id="KQK91139">
    <property type="protein sequence ID" value="KQK91139"/>
    <property type="gene ID" value="SETIT_039523mg"/>
</dbReference>
<comment type="similarity">
    <text evidence="3">Belongs to the glycosyltransferase 8 family.</text>
</comment>
<dbReference type="eggNOG" id="KOG1950">
    <property type="taxonomic scope" value="Eukaryota"/>
</dbReference>
<evidence type="ECO:0000256" key="2">
    <source>
        <dbReference type="ARBA" id="ARBA00023211"/>
    </source>
</evidence>
<evidence type="ECO:0000256" key="3">
    <source>
        <dbReference type="RuleBase" id="RU362027"/>
    </source>
</evidence>
<reference evidence="5" key="1">
    <citation type="journal article" date="2012" name="Nat. Biotechnol.">
        <title>Reference genome sequence of the model plant Setaria.</title>
        <authorList>
            <person name="Bennetzen J.L."/>
            <person name="Schmutz J."/>
            <person name="Wang H."/>
            <person name="Percifield R."/>
            <person name="Hawkins J."/>
            <person name="Pontaroli A.C."/>
            <person name="Estep M."/>
            <person name="Feng L."/>
            <person name="Vaughn J.N."/>
            <person name="Grimwood J."/>
            <person name="Jenkins J."/>
            <person name="Barry K."/>
            <person name="Lindquist E."/>
            <person name="Hellsten U."/>
            <person name="Deshpande S."/>
            <person name="Wang X."/>
            <person name="Wu X."/>
            <person name="Mitros T."/>
            <person name="Triplett J."/>
            <person name="Yang X."/>
            <person name="Ye C.Y."/>
            <person name="Mauro-Herrera M."/>
            <person name="Wang L."/>
            <person name="Li P."/>
            <person name="Sharma M."/>
            <person name="Sharma R."/>
            <person name="Ronald P.C."/>
            <person name="Panaud O."/>
            <person name="Kellogg E.A."/>
            <person name="Brutnell T.P."/>
            <person name="Doust A.N."/>
            <person name="Tuskan G.A."/>
            <person name="Rokhsar D."/>
            <person name="Devos K.M."/>
        </authorList>
    </citation>
    <scope>NUCLEOTIDE SEQUENCE [LARGE SCALE GENOMIC DNA]</scope>
    <source>
        <strain evidence="5">cv. Yugu1</strain>
    </source>
</reference>
<dbReference type="InParanoid" id="K4AKU5"/>
<dbReference type="STRING" id="4555.K4AKU5"/>
<dbReference type="EC" id="2.4.1.-" evidence="3"/>
<dbReference type="OMA" id="VHETSMA"/>
<keyword evidence="1" id="KW-0808">Transferase</keyword>
<evidence type="ECO:0000313" key="4">
    <source>
        <dbReference type="EnsemblPlants" id="KQK91139"/>
    </source>
</evidence>
<name>K4AKU5_SETIT</name>
<organism evidence="4 5">
    <name type="scientific">Setaria italica</name>
    <name type="common">Foxtail millet</name>
    <name type="synonym">Panicum italicum</name>
    <dbReference type="NCBI Taxonomy" id="4555"/>
    <lineage>
        <taxon>Eukaryota</taxon>
        <taxon>Viridiplantae</taxon>
        <taxon>Streptophyta</taxon>
        <taxon>Embryophyta</taxon>
        <taxon>Tracheophyta</taxon>
        <taxon>Spermatophyta</taxon>
        <taxon>Magnoliopsida</taxon>
        <taxon>Liliopsida</taxon>
        <taxon>Poales</taxon>
        <taxon>Poaceae</taxon>
        <taxon>PACMAD clade</taxon>
        <taxon>Panicoideae</taxon>
        <taxon>Panicodae</taxon>
        <taxon>Paniceae</taxon>
        <taxon>Cenchrinae</taxon>
        <taxon>Setaria</taxon>
    </lineage>
</organism>
<keyword evidence="1" id="KW-0328">Glycosyltransferase</keyword>
<dbReference type="Pfam" id="PF01501">
    <property type="entry name" value="Glyco_transf_8"/>
    <property type="match status" value="1"/>
</dbReference>
<protein>
    <recommendedName>
        <fullName evidence="3">Hexosyltransferase</fullName>
        <ecNumber evidence="3">2.4.1.-</ecNumber>
    </recommendedName>
</protein>
<dbReference type="EMBL" id="AGNK02006009">
    <property type="status" value="NOT_ANNOTATED_CDS"/>
    <property type="molecule type" value="Genomic_DNA"/>
</dbReference>
<dbReference type="SUPFAM" id="SSF53448">
    <property type="entry name" value="Nucleotide-diphospho-sugar transferases"/>
    <property type="match status" value="1"/>
</dbReference>
<accession>K4AKU5</accession>
<evidence type="ECO:0000313" key="5">
    <source>
        <dbReference type="Proteomes" id="UP000004995"/>
    </source>
</evidence>
<dbReference type="InterPro" id="IPR029044">
    <property type="entry name" value="Nucleotide-diphossugar_trans"/>
</dbReference>
<dbReference type="Gene3D" id="3.90.550.10">
    <property type="entry name" value="Spore Coat Polysaccharide Biosynthesis Protein SpsA, Chain A"/>
    <property type="match status" value="1"/>
</dbReference>
<keyword evidence="2" id="KW-0464">Manganese</keyword>
<dbReference type="EnsemblPlants" id="KQK91139">
    <property type="protein sequence ID" value="KQK91139"/>
    <property type="gene ID" value="SETIT_039523mg"/>
</dbReference>
<sequence>MAPELAAAAVEPATRAYFVEYERIVYLDADIQVFENTDELFELEKGHLYAKWSHTPQYKAGYCQQRPDKVPWPTAELGPPPSLYMNAGMFVHETSMATAKALLDTLRVTPPTPFAGEGSSKQGAHRLSSANYMRMLSALWSLEISKDFLNVFFREQYKTIPNVYNFLVAMLWRHPENVQLEKEDIKMLVKKWWDIYNDETLDFKDLPLAPANADEAVKYVTAPTGA</sequence>
<dbReference type="PANTHER" id="PTHR11183">
    <property type="entry name" value="GLYCOGENIN SUBFAMILY MEMBER"/>
    <property type="match status" value="1"/>
</dbReference>
<keyword evidence="5" id="KW-1185">Reference proteome</keyword>
<dbReference type="HOGENOM" id="CLU_049943_3_0_1"/>